<organism evidence="2 3">
    <name type="scientific">Motilibacter deserti</name>
    <dbReference type="NCBI Taxonomy" id="2714956"/>
    <lineage>
        <taxon>Bacteria</taxon>
        <taxon>Bacillati</taxon>
        <taxon>Actinomycetota</taxon>
        <taxon>Actinomycetes</taxon>
        <taxon>Motilibacterales</taxon>
        <taxon>Motilibacteraceae</taxon>
        <taxon>Motilibacter</taxon>
    </lineage>
</organism>
<evidence type="ECO:0000313" key="2">
    <source>
        <dbReference type="EMBL" id="NHC13529.1"/>
    </source>
</evidence>
<comment type="caution">
    <text evidence="2">The sequence shown here is derived from an EMBL/GenBank/DDBJ whole genome shotgun (WGS) entry which is preliminary data.</text>
</comment>
<gene>
    <name evidence="2" type="ORF">G9H71_07010</name>
</gene>
<evidence type="ECO:0000313" key="3">
    <source>
        <dbReference type="Proteomes" id="UP000800981"/>
    </source>
</evidence>
<dbReference type="EMBL" id="JAANNP010000002">
    <property type="protein sequence ID" value="NHC13529.1"/>
    <property type="molecule type" value="Genomic_DNA"/>
</dbReference>
<name>A0ABX0GV58_9ACTN</name>
<dbReference type="Proteomes" id="UP000800981">
    <property type="component" value="Unassembled WGS sequence"/>
</dbReference>
<dbReference type="PANTHER" id="PTHR34374:SF1">
    <property type="entry name" value="LARGE RIBOSOMAL RNA SUBUNIT ACCUMULATION PROTEIN YCED HOMOLOG 1, CHLOROPLASTIC"/>
    <property type="match status" value="1"/>
</dbReference>
<dbReference type="Pfam" id="PF02620">
    <property type="entry name" value="YceD"/>
    <property type="match status" value="1"/>
</dbReference>
<protein>
    <submittedName>
        <fullName evidence="2">DUF177 domain-containing protein</fullName>
    </submittedName>
</protein>
<sequence length="196" mass="20410">MRRVTRTVAAPEGLGIDVLSVPVGSELELDLRLEAVMEGVLVSGSAHAALAGECVRCLEPLEQDIEVDVQELFAYPESSSAEADEDEVRLLEGDLLDVEPVVRDAIVLALPLQPVCSEDCPGLCSECGARLADEPGHGHDVVDARWAALGGLLDADGSEQDGPEQDVPSGPSGRDVPAGSGTPDQDGSHGGPAERR</sequence>
<evidence type="ECO:0000256" key="1">
    <source>
        <dbReference type="SAM" id="MobiDB-lite"/>
    </source>
</evidence>
<reference evidence="2 3" key="1">
    <citation type="submission" date="2020-03" db="EMBL/GenBank/DDBJ databases">
        <title>Two novel Motilibacter sp.</title>
        <authorList>
            <person name="Liu S."/>
        </authorList>
    </citation>
    <scope>NUCLEOTIDE SEQUENCE [LARGE SCALE GENOMIC DNA]</scope>
    <source>
        <strain evidence="2 3">E257</strain>
    </source>
</reference>
<dbReference type="PANTHER" id="PTHR34374">
    <property type="entry name" value="LARGE RIBOSOMAL RNA SUBUNIT ACCUMULATION PROTEIN YCED HOMOLOG 1, CHLOROPLASTIC"/>
    <property type="match status" value="1"/>
</dbReference>
<keyword evidence="3" id="KW-1185">Reference proteome</keyword>
<dbReference type="RefSeq" id="WP_166280576.1">
    <property type="nucleotide sequence ID" value="NZ_JAANNP010000002.1"/>
</dbReference>
<proteinExistence type="predicted"/>
<feature type="region of interest" description="Disordered" evidence="1">
    <location>
        <begin position="153"/>
        <end position="196"/>
    </location>
</feature>
<accession>A0ABX0GV58</accession>
<dbReference type="InterPro" id="IPR003772">
    <property type="entry name" value="YceD"/>
</dbReference>